<protein>
    <submittedName>
        <fullName evidence="2">D-tagatose 3-epimerase</fullName>
        <ecNumber evidence="2">5.3.1.-</ecNumber>
    </submittedName>
</protein>
<reference evidence="2 3" key="1">
    <citation type="submission" date="2019-02" db="EMBL/GenBank/DDBJ databases">
        <title>Deep-cultivation of Planctomycetes and their phenomic and genomic characterization uncovers novel biology.</title>
        <authorList>
            <person name="Wiegand S."/>
            <person name="Jogler M."/>
            <person name="Boedeker C."/>
            <person name="Pinto D."/>
            <person name="Vollmers J."/>
            <person name="Rivas-Marin E."/>
            <person name="Kohn T."/>
            <person name="Peeters S.H."/>
            <person name="Heuer A."/>
            <person name="Rast P."/>
            <person name="Oberbeckmann S."/>
            <person name="Bunk B."/>
            <person name="Jeske O."/>
            <person name="Meyerdierks A."/>
            <person name="Storesund J.E."/>
            <person name="Kallscheuer N."/>
            <person name="Luecker S."/>
            <person name="Lage O.M."/>
            <person name="Pohl T."/>
            <person name="Merkel B.J."/>
            <person name="Hornburger P."/>
            <person name="Mueller R.-W."/>
            <person name="Bruemmer F."/>
            <person name="Labrenz M."/>
            <person name="Spormann A.M."/>
            <person name="Op den Camp H."/>
            <person name="Overmann J."/>
            <person name="Amann R."/>
            <person name="Jetten M.S.M."/>
            <person name="Mascher T."/>
            <person name="Medema M.H."/>
            <person name="Devos D.P."/>
            <person name="Kaster A.-K."/>
            <person name="Ovreas L."/>
            <person name="Rohde M."/>
            <person name="Galperin M.Y."/>
            <person name="Jogler C."/>
        </authorList>
    </citation>
    <scope>NUCLEOTIDE SEQUENCE [LARGE SCALE GENOMIC DNA]</scope>
    <source>
        <strain evidence="2 3">Mal4</strain>
    </source>
</reference>
<accession>A0A517ZBS2</accession>
<dbReference type="InterPro" id="IPR036237">
    <property type="entry name" value="Xyl_isomerase-like_sf"/>
</dbReference>
<dbReference type="OrthoDB" id="9779184at2"/>
<dbReference type="Proteomes" id="UP000320496">
    <property type="component" value="Chromosome"/>
</dbReference>
<keyword evidence="2" id="KW-0413">Isomerase</keyword>
<sequence>MKFAICQELFVDWDWERQCRFIAETGYTGIEVAPFTLGQEPLSLPADQRRQMRDVATDCGLEVVGLHWLLAKTEGLHLTTADAAVRKRTAEYLMGLADLCADLGGDVMVFGSPPQRNLEEGVDHEQAMAHAAEIFTACMPHFADRGVTLCMEPLTTKETDFCNTCADAARLIEMVDHPNIALHQDVKAMLGEETPIPELIDRFSALTRHFHVNDSNLLGPGMGETDYHPIFDALQRSGYDGWVSVEVFDYSPGAEEIARQSLGYMRRILDDVQA</sequence>
<dbReference type="InterPro" id="IPR050312">
    <property type="entry name" value="IolE/XylAMocC-like"/>
</dbReference>
<gene>
    <name evidence="2" type="ORF">Mal4_42720</name>
</gene>
<proteinExistence type="predicted"/>
<name>A0A517ZBS2_9PLAN</name>
<dbReference type="KEGG" id="mri:Mal4_42720"/>
<dbReference type="AlphaFoldDB" id="A0A517ZBS2"/>
<feature type="domain" description="Xylose isomerase-like TIM barrel" evidence="1">
    <location>
        <begin position="20"/>
        <end position="267"/>
    </location>
</feature>
<dbReference type="InterPro" id="IPR013022">
    <property type="entry name" value="Xyl_isomerase-like_TIM-brl"/>
</dbReference>
<dbReference type="EMBL" id="CP036275">
    <property type="protein sequence ID" value="QDU39918.1"/>
    <property type="molecule type" value="Genomic_DNA"/>
</dbReference>
<dbReference type="PANTHER" id="PTHR12110">
    <property type="entry name" value="HYDROXYPYRUVATE ISOMERASE"/>
    <property type="match status" value="1"/>
</dbReference>
<dbReference type="EC" id="5.3.1.-" evidence="2"/>
<organism evidence="2 3">
    <name type="scientific">Maioricimonas rarisocia</name>
    <dbReference type="NCBI Taxonomy" id="2528026"/>
    <lineage>
        <taxon>Bacteria</taxon>
        <taxon>Pseudomonadati</taxon>
        <taxon>Planctomycetota</taxon>
        <taxon>Planctomycetia</taxon>
        <taxon>Planctomycetales</taxon>
        <taxon>Planctomycetaceae</taxon>
        <taxon>Maioricimonas</taxon>
    </lineage>
</organism>
<evidence type="ECO:0000259" key="1">
    <source>
        <dbReference type="Pfam" id="PF01261"/>
    </source>
</evidence>
<dbReference type="GO" id="GO:0016853">
    <property type="term" value="F:isomerase activity"/>
    <property type="evidence" value="ECO:0007669"/>
    <property type="project" value="UniProtKB-KW"/>
</dbReference>
<dbReference type="RefSeq" id="WP_145371052.1">
    <property type="nucleotide sequence ID" value="NZ_CP036275.1"/>
</dbReference>
<keyword evidence="3" id="KW-1185">Reference proteome</keyword>
<evidence type="ECO:0000313" key="2">
    <source>
        <dbReference type="EMBL" id="QDU39918.1"/>
    </source>
</evidence>
<dbReference type="SUPFAM" id="SSF51658">
    <property type="entry name" value="Xylose isomerase-like"/>
    <property type="match status" value="1"/>
</dbReference>
<dbReference type="Gene3D" id="3.20.20.150">
    <property type="entry name" value="Divalent-metal-dependent TIM barrel enzymes"/>
    <property type="match status" value="1"/>
</dbReference>
<dbReference type="PANTHER" id="PTHR12110:SF21">
    <property type="entry name" value="XYLOSE ISOMERASE-LIKE TIM BARREL DOMAIN-CONTAINING PROTEIN"/>
    <property type="match status" value="1"/>
</dbReference>
<evidence type="ECO:0000313" key="3">
    <source>
        <dbReference type="Proteomes" id="UP000320496"/>
    </source>
</evidence>
<dbReference type="Pfam" id="PF01261">
    <property type="entry name" value="AP_endonuc_2"/>
    <property type="match status" value="1"/>
</dbReference>